<evidence type="ECO:0008006" key="4">
    <source>
        <dbReference type="Google" id="ProtNLM"/>
    </source>
</evidence>
<keyword evidence="2" id="KW-0472">Membrane</keyword>
<proteinExistence type="predicted"/>
<dbReference type="RefSeq" id="WP_353650017.1">
    <property type="nucleotide sequence ID" value="NZ_CP159218.1"/>
</dbReference>
<keyword evidence="2" id="KW-1133">Transmembrane helix</keyword>
<dbReference type="AlphaFoldDB" id="A0AAU8DU66"/>
<dbReference type="GO" id="GO:0008381">
    <property type="term" value="F:mechanosensitive monoatomic ion channel activity"/>
    <property type="evidence" value="ECO:0007669"/>
    <property type="project" value="InterPro"/>
</dbReference>
<reference evidence="3" key="1">
    <citation type="submission" date="2024-05" db="EMBL/GenBank/DDBJ databases">
        <authorList>
            <person name="Cai S.Y."/>
            <person name="Jin L.M."/>
            <person name="Li H.R."/>
        </authorList>
    </citation>
    <scope>NUCLEOTIDE SEQUENCE</scope>
    <source>
        <strain evidence="3">A5-74</strain>
    </source>
</reference>
<feature type="transmembrane region" description="Helical" evidence="2">
    <location>
        <begin position="105"/>
        <end position="133"/>
    </location>
</feature>
<dbReference type="PANTHER" id="PTHR30221:SF1">
    <property type="entry name" value="SMALL-CONDUCTANCE MECHANOSENSITIVE CHANNEL"/>
    <property type="match status" value="1"/>
</dbReference>
<gene>
    <name evidence="3" type="ORF">ABLG96_03400</name>
</gene>
<evidence type="ECO:0000313" key="3">
    <source>
        <dbReference type="EMBL" id="XCG64404.1"/>
    </source>
</evidence>
<accession>A0AAU8DU66</accession>
<feature type="transmembrane region" description="Helical" evidence="2">
    <location>
        <begin position="12"/>
        <end position="33"/>
    </location>
</feature>
<sequence length="254" mass="26832">MKQSLTNALSNIVTFLPKLLAFLLILLIGWFIAKMIAKAISKLLEKAGFDRAVERGGIKKALEKSSFDASDIVAKIVYYALMLFVLQLAFGVFGPNPISDLLTRLITFIPALIVAILIVIIAAAIAAAVKGLIQNTLGGLSYGKVLANVASIFILFLGVVAALNQVGIATTVTTPVLIAILAALVGVIVVGAGGGLIKPMQQRWEKTLAKYDEEKPKMAEAARNAPSVQAQTQQAAAQAKQMGGNTQGASPRRH</sequence>
<feature type="region of interest" description="Disordered" evidence="1">
    <location>
        <begin position="215"/>
        <end position="254"/>
    </location>
</feature>
<dbReference type="EMBL" id="CP159218">
    <property type="protein sequence ID" value="XCG64404.1"/>
    <property type="molecule type" value="Genomic_DNA"/>
</dbReference>
<protein>
    <recommendedName>
        <fullName evidence="4">Transporter (Transmembrane protein)</fullName>
    </recommendedName>
</protein>
<feature type="transmembrane region" description="Helical" evidence="2">
    <location>
        <begin position="72"/>
        <end position="93"/>
    </location>
</feature>
<evidence type="ECO:0000256" key="1">
    <source>
        <dbReference type="SAM" id="MobiDB-lite"/>
    </source>
</evidence>
<dbReference type="Gene3D" id="1.10.287.1260">
    <property type="match status" value="1"/>
</dbReference>
<dbReference type="InterPro" id="IPR008910">
    <property type="entry name" value="MSC_TM_helix"/>
</dbReference>
<dbReference type="Pfam" id="PF05552">
    <property type="entry name" value="MS_channel_1st_1"/>
    <property type="match status" value="2"/>
</dbReference>
<feature type="transmembrane region" description="Helical" evidence="2">
    <location>
        <begin position="176"/>
        <end position="197"/>
    </location>
</feature>
<keyword evidence="2" id="KW-0812">Transmembrane</keyword>
<dbReference type="InterPro" id="IPR045275">
    <property type="entry name" value="MscS_archaea/bacteria_type"/>
</dbReference>
<feature type="transmembrane region" description="Helical" evidence="2">
    <location>
        <begin position="145"/>
        <end position="164"/>
    </location>
</feature>
<dbReference type="PANTHER" id="PTHR30221">
    <property type="entry name" value="SMALL-CONDUCTANCE MECHANOSENSITIVE CHANNEL"/>
    <property type="match status" value="1"/>
</dbReference>
<feature type="compositionally biased region" description="Polar residues" evidence="1">
    <location>
        <begin position="243"/>
        <end position="254"/>
    </location>
</feature>
<feature type="compositionally biased region" description="Low complexity" evidence="1">
    <location>
        <begin position="229"/>
        <end position="239"/>
    </location>
</feature>
<evidence type="ECO:0000256" key="2">
    <source>
        <dbReference type="SAM" id="Phobius"/>
    </source>
</evidence>
<name>A0AAU8DU66_9ACTN</name>
<organism evidence="3">
    <name type="scientific">Nakamurella sp. A5-74</name>
    <dbReference type="NCBI Taxonomy" id="3158264"/>
    <lineage>
        <taxon>Bacteria</taxon>
        <taxon>Bacillati</taxon>
        <taxon>Actinomycetota</taxon>
        <taxon>Actinomycetes</taxon>
        <taxon>Nakamurellales</taxon>
        <taxon>Nakamurellaceae</taxon>
        <taxon>Nakamurella</taxon>
    </lineage>
</organism>